<accession>A0A1P8WET2</accession>
<feature type="domain" description="NfeD1b N-terminal" evidence="8">
    <location>
        <begin position="274"/>
        <end position="431"/>
    </location>
</feature>
<organism evidence="9 10">
    <name type="scientific">Fuerstiella marisgermanici</name>
    <dbReference type="NCBI Taxonomy" id="1891926"/>
    <lineage>
        <taxon>Bacteria</taxon>
        <taxon>Pseudomonadati</taxon>
        <taxon>Planctomycetota</taxon>
        <taxon>Planctomycetia</taxon>
        <taxon>Planctomycetales</taxon>
        <taxon>Planctomycetaceae</taxon>
        <taxon>Fuerstiella</taxon>
    </lineage>
</organism>
<evidence type="ECO:0000256" key="2">
    <source>
        <dbReference type="ARBA" id="ARBA00022692"/>
    </source>
</evidence>
<dbReference type="Gene3D" id="2.40.50.140">
    <property type="entry name" value="Nucleic acid-binding proteins"/>
    <property type="match status" value="1"/>
</dbReference>
<comment type="subcellular location">
    <subcellularLocation>
        <location evidence="1">Membrane</location>
        <topology evidence="1">Multi-pass membrane protein</topology>
    </subcellularLocation>
</comment>
<dbReference type="PANTHER" id="PTHR33507:SF3">
    <property type="entry name" value="INNER MEMBRANE PROTEIN YBBJ"/>
    <property type="match status" value="1"/>
</dbReference>
<dbReference type="Pfam" id="PF25145">
    <property type="entry name" value="NfeD1b_N"/>
    <property type="match status" value="1"/>
</dbReference>
<evidence type="ECO:0000313" key="10">
    <source>
        <dbReference type="Proteomes" id="UP000187735"/>
    </source>
</evidence>
<dbReference type="InterPro" id="IPR056738">
    <property type="entry name" value="NfeD1b_N"/>
</dbReference>
<name>A0A1P8WET2_9PLAN</name>
<evidence type="ECO:0000256" key="5">
    <source>
        <dbReference type="SAM" id="Phobius"/>
    </source>
</evidence>
<evidence type="ECO:0000313" key="9">
    <source>
        <dbReference type="EMBL" id="APZ92559.1"/>
    </source>
</evidence>
<evidence type="ECO:0000256" key="4">
    <source>
        <dbReference type="ARBA" id="ARBA00023136"/>
    </source>
</evidence>
<dbReference type="InterPro" id="IPR056739">
    <property type="entry name" value="NfeD_membrane"/>
</dbReference>
<dbReference type="Pfam" id="PF24961">
    <property type="entry name" value="NfeD_membrane"/>
    <property type="match status" value="1"/>
</dbReference>
<keyword evidence="10" id="KW-1185">Reference proteome</keyword>
<feature type="transmembrane region" description="Helical" evidence="5">
    <location>
        <begin position="583"/>
        <end position="602"/>
    </location>
</feature>
<dbReference type="Gene3D" id="3.90.226.10">
    <property type="entry name" value="2-enoyl-CoA Hydratase, Chain A, domain 1"/>
    <property type="match status" value="2"/>
</dbReference>
<dbReference type="EMBL" id="CP017641">
    <property type="protein sequence ID" value="APZ92559.1"/>
    <property type="molecule type" value="Genomic_DNA"/>
</dbReference>
<protein>
    <submittedName>
        <fullName evidence="9">Signal peptide peptidase SppA, 36K type</fullName>
    </submittedName>
</protein>
<feature type="transmembrane region" description="Helical" evidence="5">
    <location>
        <begin position="622"/>
        <end position="643"/>
    </location>
</feature>
<dbReference type="CDD" id="cd07021">
    <property type="entry name" value="Clp_protease_NfeD_like"/>
    <property type="match status" value="1"/>
</dbReference>
<dbReference type="GO" id="GO:0005886">
    <property type="term" value="C:plasma membrane"/>
    <property type="evidence" value="ECO:0007669"/>
    <property type="project" value="TreeGrafter"/>
</dbReference>
<evidence type="ECO:0000256" key="1">
    <source>
        <dbReference type="ARBA" id="ARBA00004141"/>
    </source>
</evidence>
<evidence type="ECO:0000259" key="7">
    <source>
        <dbReference type="Pfam" id="PF24961"/>
    </source>
</evidence>
<feature type="transmembrane region" description="Helical" evidence="5">
    <location>
        <begin position="558"/>
        <end position="576"/>
    </location>
</feature>
<dbReference type="AlphaFoldDB" id="A0A1P8WET2"/>
<dbReference type="STRING" id="1891926.Fuma_02170"/>
<dbReference type="InterPro" id="IPR012340">
    <property type="entry name" value="NA-bd_OB-fold"/>
</dbReference>
<dbReference type="Pfam" id="PF01957">
    <property type="entry name" value="NfeD"/>
    <property type="match status" value="1"/>
</dbReference>
<gene>
    <name evidence="9" type="ORF">Fuma_02170</name>
</gene>
<sequence length="751" mass="81259">MQPSKYFQTVCCLTTVFCCAVHGVAQDDAAQARMRRMGQFVSLTSPINEIQVARVGNLAVELQAQAEREDKEAVLVLEIPAGSSTFGQVSDMARRLTRADISRVRTVAWVPETVDGYHAILALACHDIVMDPDAALGDIGRGATVPDEEQQFILSIVKRRRNSRVSLGVVHSMMDPSLELLRVRMEGATGLEEQRFLTPPELKIMRDRNTVISDTQTINDIGAPGLFNASDAQRSGFLVAKTVKSRRDVAALYDLPNSALREQFGGDSDVKAQLIRINEAITPLTEEFILRQIRTSVSKGANLLIFDIESPGGYLTSSVSIANAIAELNSSKVTTVAWIENQALSGAAIIAFGADRIIMRPDARIGDAGVIQETEAGGAFERAPEKIKSDFLVTVQNLAERKNRPVALLQAMVDKDLTVYQATNKETGRVTYMTELEIQDSNEEWVKGPVVPESRDDVLLTVNGQRAHDLTLADAPCENFDALRLRLGVPENNPLKPQARTWVDTLVWVLRTQIAGFGLITLAILCIYMELHLPSGFFGILSIVFFSLFFWSRYLGETAGSLELIMFVLGIGLLALEIFVVPGFGVFGVSGILLMAGSLVMASHTFAGMSAGERFNESMSSLGSLAGALCTVIVVAMILNRFLPSMPFINKLILTPPGYADVDENAPQLNPTILSSAGTSGPVSTGDVGVAASTLRPSGKANIGDHFLDVVSDGGYIDHGTEIEVIRIAGNRIIVRPHEPGGDEDDDAETA</sequence>
<feature type="transmembrane region" description="Helical" evidence="5">
    <location>
        <begin position="506"/>
        <end position="528"/>
    </location>
</feature>
<dbReference type="InterPro" id="IPR002810">
    <property type="entry name" value="NfeD-like_C"/>
</dbReference>
<proteinExistence type="predicted"/>
<dbReference type="InterPro" id="IPR029045">
    <property type="entry name" value="ClpP/crotonase-like_dom_sf"/>
</dbReference>
<evidence type="ECO:0000256" key="3">
    <source>
        <dbReference type="ARBA" id="ARBA00022989"/>
    </source>
</evidence>
<dbReference type="PANTHER" id="PTHR33507">
    <property type="entry name" value="INNER MEMBRANE PROTEIN YBBJ"/>
    <property type="match status" value="1"/>
</dbReference>
<feature type="transmembrane region" description="Helical" evidence="5">
    <location>
        <begin position="535"/>
        <end position="552"/>
    </location>
</feature>
<dbReference type="KEGG" id="fmr:Fuma_02170"/>
<keyword evidence="4 5" id="KW-0472">Membrane</keyword>
<dbReference type="InterPro" id="IPR052165">
    <property type="entry name" value="Membrane_assoc_protease"/>
</dbReference>
<feature type="domain" description="NfeD integral membrane" evidence="7">
    <location>
        <begin position="519"/>
        <end position="637"/>
    </location>
</feature>
<evidence type="ECO:0000259" key="6">
    <source>
        <dbReference type="Pfam" id="PF01957"/>
    </source>
</evidence>
<dbReference type="OrthoDB" id="284354at2"/>
<dbReference type="Proteomes" id="UP000187735">
    <property type="component" value="Chromosome"/>
</dbReference>
<evidence type="ECO:0000259" key="8">
    <source>
        <dbReference type="Pfam" id="PF25145"/>
    </source>
</evidence>
<keyword evidence="3 5" id="KW-1133">Transmembrane helix</keyword>
<reference evidence="9 10" key="1">
    <citation type="journal article" date="2016" name="Front. Microbiol.">
        <title>Fuerstia marisgermanicae gen. nov., sp. nov., an Unusual Member of the Phylum Planctomycetes from the German Wadden Sea.</title>
        <authorList>
            <person name="Kohn T."/>
            <person name="Heuer A."/>
            <person name="Jogler M."/>
            <person name="Vollmers J."/>
            <person name="Boedeker C."/>
            <person name="Bunk B."/>
            <person name="Rast P."/>
            <person name="Borchert D."/>
            <person name="Glockner I."/>
            <person name="Freese H.M."/>
            <person name="Klenk H.P."/>
            <person name="Overmann J."/>
            <person name="Kaster A.K."/>
            <person name="Rohde M."/>
            <person name="Wiegand S."/>
            <person name="Jogler C."/>
        </authorList>
    </citation>
    <scope>NUCLEOTIDE SEQUENCE [LARGE SCALE GENOMIC DNA]</scope>
    <source>
        <strain evidence="9 10">NH11</strain>
    </source>
</reference>
<dbReference type="SUPFAM" id="SSF52096">
    <property type="entry name" value="ClpP/crotonase"/>
    <property type="match status" value="2"/>
</dbReference>
<dbReference type="RefSeq" id="WP_077024164.1">
    <property type="nucleotide sequence ID" value="NZ_CP017641.1"/>
</dbReference>
<feature type="domain" description="NfeD-like C-terminal" evidence="6">
    <location>
        <begin position="686"/>
        <end position="737"/>
    </location>
</feature>
<keyword evidence="2 5" id="KW-0812">Transmembrane</keyword>